<dbReference type="OrthoDB" id="6223341at2"/>
<proteinExistence type="predicted"/>
<name>A0A191ZHE0_9GAMM</name>
<evidence type="ECO:0000313" key="3">
    <source>
        <dbReference type="Proteomes" id="UP000078596"/>
    </source>
</evidence>
<organism evidence="2 3">
    <name type="scientific">Halothiobacillus diazotrophicus</name>
    <dbReference type="NCBI Taxonomy" id="1860122"/>
    <lineage>
        <taxon>Bacteria</taxon>
        <taxon>Pseudomonadati</taxon>
        <taxon>Pseudomonadota</taxon>
        <taxon>Gammaproteobacteria</taxon>
        <taxon>Chromatiales</taxon>
        <taxon>Halothiobacillaceae</taxon>
        <taxon>Halothiobacillus</taxon>
    </lineage>
</organism>
<keyword evidence="3" id="KW-1185">Reference proteome</keyword>
<evidence type="ECO:0008006" key="4">
    <source>
        <dbReference type="Google" id="ProtNLM"/>
    </source>
</evidence>
<evidence type="ECO:0000313" key="2">
    <source>
        <dbReference type="EMBL" id="ANJ67268.1"/>
    </source>
</evidence>
<dbReference type="AlphaFoldDB" id="A0A191ZHE0"/>
<evidence type="ECO:0000256" key="1">
    <source>
        <dbReference type="SAM" id="SignalP"/>
    </source>
</evidence>
<dbReference type="Proteomes" id="UP000078596">
    <property type="component" value="Chromosome"/>
</dbReference>
<accession>A0A191ZHE0</accession>
<dbReference type="KEGG" id="haz:A9404_07615"/>
<dbReference type="RefSeq" id="WP_066099789.1">
    <property type="nucleotide sequence ID" value="NZ_CP016027.1"/>
</dbReference>
<dbReference type="EMBL" id="CP016027">
    <property type="protein sequence ID" value="ANJ67268.1"/>
    <property type="molecule type" value="Genomic_DNA"/>
</dbReference>
<sequence>MKRSTQFLCVAFLATLLAACGGSGGGSTTATNPTPNVSQSTTVSGTAAAGAALSGVVEVKGANGKSVTAPIDANGHFSVDTTGLTAPMILQARGVAGGHAYVLSSVATQGDLGGTVNITPLTDLVVSNVVGDDSAAFFASPDFSRLVADAIKSAVTQLIGRLGPLLTASGLPSDVDVLHAPFTADHSGMDSLLDLIEVKVDASANTATISYRLGGTVTPITDDFSNPADNTVLDVPSDTATSIDALGAIATRIRDFNALFANGIPTSAQVGAYFDAGFLMNGTDKAAIITYFTSADPTIKADADKSRQALEAFTLVSLDTAASPQTATIRFGANTMNLSNDGTGWMLLGNGANWDTHVNGESQLYQSTGTVYSELNLNVHDNGNKFQAGDYFIVTGPGLPAKGVVLVQYDFNSFANKASNDYMIYGYPVTDAVAKTIADGSAYTFTRYHDVNGDTNIYATSNPRVTVSDAATLAGTADDLMVDNATGTLIKRPLLSTETAYFPVVTAPTQTDLGNFVYGTLDVSWTLPDGATNDDVTFDRNLADGSYDRAVDVSVASDARSVTLNVPTANSAATKQSVLVFATDMFGRTVAGVQDVIPGGSGGTPTPTPSGNSSVLGAWRSVNGANFQYLILFTDGTFAYAENDTSVTEPQNGLEVGTYTYDATTGGVTLNVTYDDNTTTSGASSGAGSIGTPSHDTLQVNNGVMTVTLSNGSSFTLSAVDFSTANAYQGIWRLDGAQGAGSFEYLAIFPDGTLLYAENDPRYTAPDNGLEVGTYTLDTATGSLAVNLSYDDNGDANNSSGIGSIGTTSQFTLGLSNSNNTLAVSSGGTVLLTFTRAF</sequence>
<feature type="signal peptide" evidence="1">
    <location>
        <begin position="1"/>
        <end position="25"/>
    </location>
</feature>
<feature type="chain" id="PRO_5008250409" description="Bacterial Ig-like domain-containing protein" evidence="1">
    <location>
        <begin position="26"/>
        <end position="838"/>
    </location>
</feature>
<protein>
    <recommendedName>
        <fullName evidence="4">Bacterial Ig-like domain-containing protein</fullName>
    </recommendedName>
</protein>
<reference evidence="2 3" key="1">
    <citation type="submission" date="2016-06" db="EMBL/GenBank/DDBJ databases">
        <title>Insight into the functional genes involving in sulfur oxidation in Pearl River water.</title>
        <authorList>
            <person name="Luo J."/>
            <person name="Tan X."/>
            <person name="Lin W."/>
        </authorList>
    </citation>
    <scope>NUCLEOTIDE SEQUENCE [LARGE SCALE GENOMIC DNA]</scope>
    <source>
        <strain evidence="2 3">LS2</strain>
    </source>
</reference>
<gene>
    <name evidence="2" type="ORF">A9404_07615</name>
</gene>
<dbReference type="PROSITE" id="PS51257">
    <property type="entry name" value="PROKAR_LIPOPROTEIN"/>
    <property type="match status" value="1"/>
</dbReference>
<keyword evidence="1" id="KW-0732">Signal</keyword>